<keyword evidence="7" id="KW-0347">Helicase</keyword>
<dbReference type="InterPro" id="IPR048333">
    <property type="entry name" value="HA2_WH"/>
</dbReference>
<comment type="caution">
    <text evidence="15">The sequence shown here is derived from an EMBL/GenBank/DDBJ whole genome shotgun (WGS) entry which is preliminary data.</text>
</comment>
<feature type="region of interest" description="Disordered" evidence="12">
    <location>
        <begin position="1"/>
        <end position="74"/>
    </location>
</feature>
<dbReference type="Gene3D" id="3.40.50.300">
    <property type="entry name" value="P-loop containing nucleotide triphosphate hydrolases"/>
    <property type="match status" value="2"/>
</dbReference>
<evidence type="ECO:0000313" key="15">
    <source>
        <dbReference type="EMBL" id="KAK3674438.1"/>
    </source>
</evidence>
<dbReference type="SUPFAM" id="SSF52540">
    <property type="entry name" value="P-loop containing nucleoside triphosphate hydrolases"/>
    <property type="match status" value="1"/>
</dbReference>
<name>A0AAE0WMB5_9PEZI</name>
<dbReference type="Pfam" id="PF00270">
    <property type="entry name" value="DEAD"/>
    <property type="match status" value="1"/>
</dbReference>
<dbReference type="SMART" id="SM00487">
    <property type="entry name" value="DEXDc"/>
    <property type="match status" value="1"/>
</dbReference>
<dbReference type="GO" id="GO:0003724">
    <property type="term" value="F:RNA helicase activity"/>
    <property type="evidence" value="ECO:0007669"/>
    <property type="project" value="UniProtKB-EC"/>
</dbReference>
<dbReference type="PROSITE" id="PS51194">
    <property type="entry name" value="HELICASE_CTER"/>
    <property type="match status" value="1"/>
</dbReference>
<dbReference type="SMART" id="SM00490">
    <property type="entry name" value="HELICc"/>
    <property type="match status" value="1"/>
</dbReference>
<dbReference type="PANTHER" id="PTHR18934">
    <property type="entry name" value="ATP-DEPENDENT RNA HELICASE"/>
    <property type="match status" value="1"/>
</dbReference>
<feature type="compositionally biased region" description="Polar residues" evidence="12">
    <location>
        <begin position="324"/>
        <end position="337"/>
    </location>
</feature>
<dbReference type="InterPro" id="IPR001650">
    <property type="entry name" value="Helicase_C-like"/>
</dbReference>
<evidence type="ECO:0000256" key="10">
    <source>
        <dbReference type="ARBA" id="ARBA00022946"/>
    </source>
</evidence>
<evidence type="ECO:0000256" key="1">
    <source>
        <dbReference type="ARBA" id="ARBA00004229"/>
    </source>
</evidence>
<dbReference type="FunFam" id="3.40.50.300:FF:000500">
    <property type="entry name" value="ATP-dependent RNA helicase DHX29"/>
    <property type="match status" value="1"/>
</dbReference>
<dbReference type="EMBL" id="JAUTXT010000019">
    <property type="protein sequence ID" value="KAK3674438.1"/>
    <property type="molecule type" value="Genomic_DNA"/>
</dbReference>
<evidence type="ECO:0000256" key="5">
    <source>
        <dbReference type="ARBA" id="ARBA00022741"/>
    </source>
</evidence>
<keyword evidence="9" id="KW-0694">RNA-binding</keyword>
<dbReference type="PROSITE" id="PS00690">
    <property type="entry name" value="DEAH_ATP_HELICASE"/>
    <property type="match status" value="1"/>
</dbReference>
<dbReference type="EC" id="3.6.4.13" evidence="2"/>
<dbReference type="Pfam" id="PF04408">
    <property type="entry name" value="WHD_HA2"/>
    <property type="match status" value="1"/>
</dbReference>
<dbReference type="CDD" id="cd17917">
    <property type="entry name" value="DEXHc_RHA-like"/>
    <property type="match status" value="1"/>
</dbReference>
<gene>
    <name evidence="15" type="ORF">LTR78_005524</name>
</gene>
<dbReference type="Gene3D" id="1.20.120.1080">
    <property type="match status" value="1"/>
</dbReference>
<feature type="compositionally biased region" description="Basic and acidic residues" evidence="12">
    <location>
        <begin position="54"/>
        <end position="73"/>
    </location>
</feature>
<evidence type="ECO:0000256" key="4">
    <source>
        <dbReference type="ARBA" id="ARBA00022640"/>
    </source>
</evidence>
<dbReference type="FunFam" id="3.40.50.300:FF:000819">
    <property type="entry name" value="ATP dependent RNA helicase, putative"/>
    <property type="match status" value="1"/>
</dbReference>
<keyword evidence="8" id="KW-0067">ATP-binding</keyword>
<keyword evidence="16" id="KW-1185">Reference proteome</keyword>
<dbReference type="Proteomes" id="UP001274830">
    <property type="component" value="Unassembled WGS sequence"/>
</dbReference>
<proteinExistence type="predicted"/>
<dbReference type="PROSITE" id="PS51192">
    <property type="entry name" value="HELICASE_ATP_BIND_1"/>
    <property type="match status" value="1"/>
</dbReference>
<reference evidence="15" key="1">
    <citation type="submission" date="2023-07" db="EMBL/GenBank/DDBJ databases">
        <title>Black Yeasts Isolated from many extreme environments.</title>
        <authorList>
            <person name="Coleine C."/>
            <person name="Stajich J.E."/>
            <person name="Selbmann L."/>
        </authorList>
    </citation>
    <scope>NUCLEOTIDE SEQUENCE</scope>
    <source>
        <strain evidence="15">CCFEE 5485</strain>
    </source>
</reference>
<keyword evidence="4" id="KW-0934">Plastid</keyword>
<protein>
    <recommendedName>
        <fullName evidence="2">RNA helicase</fullName>
        <ecNumber evidence="2">3.6.4.13</ecNumber>
    </recommendedName>
</protein>
<sequence length="1461" mass="161508">MAKKKTKPASNPNRGFATTSVPKASQVDAAKGAERNLESKTVTPAAVSASTETKNGEHGCVKSQGSRELHELSPEELEASLEASELQQYVERFASKVRKDAVRQSSRLETDKRVLRGQADFLFVKDWLPDEIMQQIVDLACIEEKSEQSIPDKRSLFGSDEYTARFWSLRLCLLDAGIPADHVSEALIWLVTNAPPVDSATSAIWGLPEVLDWLALHCGRDSLDQYDHKKLHTLPAQDTSSVIEDSGGDEQSGVMQAESKAAHGRQVPSEAAAQPTGPEIEVSDVDSDMEPDELLAAYLRVKAKLFELSPILADGPPAKRKSTARTNQLPAPVSSTPSERKLLEKLRRIASDVLFDQREADAHWQSIRIDLAQAEADRKRLHISQEPTSASAPGITFTTDVNGEAERIGKELLEEADDSDGDGMLNGMFDALPGMANADKGAEGASHQTVSIRNFGKMNGMNPRRVLEEACKSRDSSVKVHVKQISPTTYASRHSITITWSRDQDLLDASYMPNVTLQQKVRVCCLSMTNLATPDTSQSEAYVATVALFLIFSGSPKEEKAHLKLPATLRDLWDELLQAKNDHANAADREEVRSIRTLVENAVTTAGTHDVDDDDEVVFQANSRQRSRMQSGVATPVNEPARDIAQNGLYSPDLAQIWANKVATPSYQRMLVSRINLPIFHYKAAALDTIARHPVTILVSETGSGKSTQLPAFILESELSQGRHCKVYCTEPRRISAISLANRVSEEMGERKGDVGTNRSLVGYAIRLESHTSSSTRLVYATTGIVLRMLENPNSLGDISHLVVDEVHERSIDTDFLLIILRSLMQRKPGLRIVLMSATVNAQRFSNYLDGAPIIDVPGRTFPVQAKYLEDAIELTGHIPEDGTATNDAEDYADSDVTDASAAKQLTGYSPKTLRTLASYDEYRIDHSLIIKLLQKVAYDPEYQLFSKAVLIFLPGIAEIRQLNDILGGHPSFRQGWLVYPLHSSFASEDQQAAFEIPPHGLRKIVLATNIAETGITIPDVTCVIDTGKHKEMRFDEKRQMSRLIMSFIARANAKQRRGRAGRVQEGLAFHLFTKHRHDEIMAENQTPEMLRLSLQELVMRVKICRLGGIEDALSQALDPPSTRNIRRAIDALVEVGALTTREELTSLGEQLAKLPLDGPLGKLILLGSVFGCLDFALTAAAALTSKSPFLSPMHAKKQADTVRLAFKRGDSDLGTLYNAYCAWRRTCMTQGMSEFHFCNKNFLSSQNLANIEDLKGQLLTSLVDAGFVALSPAEKAALSKVRPGARQRNFVMIPERYCVADSDDRVLCSVVAWSFYPKVIKQDGKGWRNIANNQALALHPSSVNKTSLPSDITMLSFYSILQATSKYTNAQETTPAPEIALVLLAGDAVFHMYAGVIVLDGNRLRYKVRDWRTMIVLKILRQKSKEVLARLFKHPGKDITGRSRPWMDILKRILDTRKQG</sequence>
<dbReference type="GO" id="GO:0005524">
    <property type="term" value="F:ATP binding"/>
    <property type="evidence" value="ECO:0007669"/>
    <property type="project" value="UniProtKB-KW"/>
</dbReference>
<dbReference type="GO" id="GO:1990904">
    <property type="term" value="C:ribonucleoprotein complex"/>
    <property type="evidence" value="ECO:0007669"/>
    <property type="project" value="UniProtKB-ARBA"/>
</dbReference>
<evidence type="ECO:0000259" key="13">
    <source>
        <dbReference type="PROSITE" id="PS51192"/>
    </source>
</evidence>
<accession>A0AAE0WMB5</accession>
<feature type="domain" description="Helicase ATP-binding" evidence="13">
    <location>
        <begin position="687"/>
        <end position="858"/>
    </location>
</feature>
<comment type="catalytic activity">
    <reaction evidence="11">
        <text>ATP + H2O = ADP + phosphate + H(+)</text>
        <dbReference type="Rhea" id="RHEA:13065"/>
        <dbReference type="ChEBI" id="CHEBI:15377"/>
        <dbReference type="ChEBI" id="CHEBI:15378"/>
        <dbReference type="ChEBI" id="CHEBI:30616"/>
        <dbReference type="ChEBI" id="CHEBI:43474"/>
        <dbReference type="ChEBI" id="CHEBI:456216"/>
        <dbReference type="EC" id="3.6.4.13"/>
    </reaction>
</comment>
<evidence type="ECO:0000256" key="12">
    <source>
        <dbReference type="SAM" id="MobiDB-lite"/>
    </source>
</evidence>
<dbReference type="InterPro" id="IPR002464">
    <property type="entry name" value="DNA/RNA_helicase_DEAH_CS"/>
</dbReference>
<feature type="compositionally biased region" description="Polar residues" evidence="12">
    <location>
        <begin position="8"/>
        <end position="23"/>
    </location>
</feature>
<dbReference type="Pfam" id="PF21010">
    <property type="entry name" value="HA2_C"/>
    <property type="match status" value="1"/>
</dbReference>
<dbReference type="InterPro" id="IPR011545">
    <property type="entry name" value="DEAD/DEAH_box_helicase_dom"/>
</dbReference>
<feature type="region of interest" description="Disordered" evidence="12">
    <location>
        <begin position="237"/>
        <end position="284"/>
    </location>
</feature>
<evidence type="ECO:0000256" key="7">
    <source>
        <dbReference type="ARBA" id="ARBA00022806"/>
    </source>
</evidence>
<dbReference type="PANTHER" id="PTHR18934:SF145">
    <property type="entry name" value="ATP-DEPENDENT RNA HELICASE DHX57-RELATED"/>
    <property type="match status" value="1"/>
</dbReference>
<evidence type="ECO:0000256" key="2">
    <source>
        <dbReference type="ARBA" id="ARBA00012552"/>
    </source>
</evidence>
<dbReference type="InterPro" id="IPR014001">
    <property type="entry name" value="Helicase_ATP-bd"/>
</dbReference>
<dbReference type="CDD" id="cd18791">
    <property type="entry name" value="SF2_C_RHA"/>
    <property type="match status" value="1"/>
</dbReference>
<dbReference type="GO" id="GO:0003723">
    <property type="term" value="F:RNA binding"/>
    <property type="evidence" value="ECO:0007669"/>
    <property type="project" value="UniProtKB-KW"/>
</dbReference>
<evidence type="ECO:0000256" key="11">
    <source>
        <dbReference type="ARBA" id="ARBA00047984"/>
    </source>
</evidence>
<comment type="subcellular location">
    <subcellularLocation>
        <location evidence="1">Plastid</location>
        <location evidence="1">Chloroplast</location>
    </subcellularLocation>
</comment>
<evidence type="ECO:0000259" key="14">
    <source>
        <dbReference type="PROSITE" id="PS51194"/>
    </source>
</evidence>
<keyword evidence="6" id="KW-0378">Hydrolase</keyword>
<dbReference type="InterPro" id="IPR027417">
    <property type="entry name" value="P-loop_NTPase"/>
</dbReference>
<evidence type="ECO:0000256" key="6">
    <source>
        <dbReference type="ARBA" id="ARBA00022801"/>
    </source>
</evidence>
<evidence type="ECO:0000256" key="8">
    <source>
        <dbReference type="ARBA" id="ARBA00022840"/>
    </source>
</evidence>
<feature type="region of interest" description="Disordered" evidence="12">
    <location>
        <begin position="314"/>
        <end position="338"/>
    </location>
</feature>
<evidence type="ECO:0000256" key="3">
    <source>
        <dbReference type="ARBA" id="ARBA00022528"/>
    </source>
</evidence>
<organism evidence="15 16">
    <name type="scientific">Recurvomyces mirabilis</name>
    <dbReference type="NCBI Taxonomy" id="574656"/>
    <lineage>
        <taxon>Eukaryota</taxon>
        <taxon>Fungi</taxon>
        <taxon>Dikarya</taxon>
        <taxon>Ascomycota</taxon>
        <taxon>Pezizomycotina</taxon>
        <taxon>Dothideomycetes</taxon>
        <taxon>Dothideomycetidae</taxon>
        <taxon>Mycosphaerellales</taxon>
        <taxon>Teratosphaeriaceae</taxon>
        <taxon>Recurvomyces</taxon>
    </lineage>
</organism>
<keyword evidence="3" id="KW-0150">Chloroplast</keyword>
<dbReference type="SMART" id="SM00847">
    <property type="entry name" value="HA2"/>
    <property type="match status" value="1"/>
</dbReference>
<dbReference type="GO" id="GO:0016787">
    <property type="term" value="F:hydrolase activity"/>
    <property type="evidence" value="ECO:0007669"/>
    <property type="project" value="UniProtKB-KW"/>
</dbReference>
<keyword evidence="5" id="KW-0547">Nucleotide-binding</keyword>
<dbReference type="InterPro" id="IPR007502">
    <property type="entry name" value="Helicase-assoc_dom"/>
</dbReference>
<keyword evidence="10" id="KW-0809">Transit peptide</keyword>
<evidence type="ECO:0000313" key="16">
    <source>
        <dbReference type="Proteomes" id="UP001274830"/>
    </source>
</evidence>
<dbReference type="Pfam" id="PF00271">
    <property type="entry name" value="Helicase_C"/>
    <property type="match status" value="1"/>
</dbReference>
<feature type="domain" description="Helicase C-terminal" evidence="14">
    <location>
        <begin position="941"/>
        <end position="1106"/>
    </location>
</feature>
<dbReference type="FunFam" id="1.20.120.1080:FF:000002">
    <property type="entry name" value="Putative ATP-dependent RNA helicase DHX36"/>
    <property type="match status" value="1"/>
</dbReference>
<evidence type="ECO:0000256" key="9">
    <source>
        <dbReference type="ARBA" id="ARBA00022884"/>
    </source>
</evidence>